<organism evidence="1 2">
    <name type="scientific">Nitratireductor arenosus</name>
    <dbReference type="NCBI Taxonomy" id="2682096"/>
    <lineage>
        <taxon>Bacteria</taxon>
        <taxon>Pseudomonadati</taxon>
        <taxon>Pseudomonadota</taxon>
        <taxon>Alphaproteobacteria</taxon>
        <taxon>Hyphomicrobiales</taxon>
        <taxon>Phyllobacteriaceae</taxon>
        <taxon>Nitratireductor</taxon>
    </lineage>
</organism>
<name>A0A844QJ03_9HYPH</name>
<evidence type="ECO:0000313" key="1">
    <source>
        <dbReference type="EMBL" id="MVA99522.1"/>
    </source>
</evidence>
<protein>
    <submittedName>
        <fullName evidence="1">Uncharacterized protein</fullName>
    </submittedName>
</protein>
<gene>
    <name evidence="1" type="ORF">GN330_19930</name>
</gene>
<dbReference type="AlphaFoldDB" id="A0A844QJ03"/>
<accession>A0A844QJ03</accession>
<keyword evidence="2" id="KW-1185">Reference proteome</keyword>
<proteinExistence type="predicted"/>
<dbReference type="Proteomes" id="UP000463224">
    <property type="component" value="Unassembled WGS sequence"/>
</dbReference>
<reference evidence="1 2" key="1">
    <citation type="submission" date="2019-12" db="EMBL/GenBank/DDBJ databases">
        <title>Nitratireductor arenosus sp. nov., Isolated from sea sand, Jeju island, South Korea.</title>
        <authorList>
            <person name="Kim W."/>
        </authorList>
    </citation>
    <scope>NUCLEOTIDE SEQUENCE [LARGE SCALE GENOMIC DNA]</scope>
    <source>
        <strain evidence="1 2">CAU 1489</strain>
    </source>
</reference>
<comment type="caution">
    <text evidence="1">The sequence shown here is derived from an EMBL/GenBank/DDBJ whole genome shotgun (WGS) entry which is preliminary data.</text>
</comment>
<sequence>MRSAMRPFTAQATLRALSSTLLLLGLIGDRRVR</sequence>
<dbReference type="EMBL" id="WPHG01000006">
    <property type="protein sequence ID" value="MVA99522.1"/>
    <property type="molecule type" value="Genomic_DNA"/>
</dbReference>
<evidence type="ECO:0000313" key="2">
    <source>
        <dbReference type="Proteomes" id="UP000463224"/>
    </source>
</evidence>